<dbReference type="Pfam" id="PF04679">
    <property type="entry name" value="DNA_ligase_A_C"/>
    <property type="match status" value="1"/>
</dbReference>
<dbReference type="InterPro" id="IPR012309">
    <property type="entry name" value="DNA_ligase_ATP-dep_C"/>
</dbReference>
<evidence type="ECO:0000256" key="2">
    <source>
        <dbReference type="ARBA" id="ARBA00022598"/>
    </source>
</evidence>
<gene>
    <name evidence="4" type="ORF">PCOR1329_LOCUS38526</name>
</gene>
<dbReference type="SUPFAM" id="SSF50249">
    <property type="entry name" value="Nucleic acid-binding proteins"/>
    <property type="match status" value="1"/>
</dbReference>
<dbReference type="InterPro" id="IPR012340">
    <property type="entry name" value="NA-bd_OB-fold"/>
</dbReference>
<accession>A0ABN9TFD4</accession>
<comment type="caution">
    <text evidence="4">The sequence shown here is derived from an EMBL/GenBank/DDBJ whole genome shotgun (WGS) entry which is preliminary data.</text>
</comment>
<sequence>MQTLCRVGTGLTLAQLRKFHSDFADAARDEAPPGWEKLPRASRPDKWIEGGPVWELRGADLTVSSIHSCASGLLRAREAGGPPGGRGPQKGLGLRFPRVVRVRDPADKDVSEATTAREVLRLFRLQAGTYDAAEE</sequence>
<dbReference type="PANTHER" id="PTHR45674">
    <property type="entry name" value="DNA LIGASE 1/3 FAMILY MEMBER"/>
    <property type="match status" value="1"/>
</dbReference>
<dbReference type="Proteomes" id="UP001189429">
    <property type="component" value="Unassembled WGS sequence"/>
</dbReference>
<organism evidence="4 5">
    <name type="scientific">Prorocentrum cordatum</name>
    <dbReference type="NCBI Taxonomy" id="2364126"/>
    <lineage>
        <taxon>Eukaryota</taxon>
        <taxon>Sar</taxon>
        <taxon>Alveolata</taxon>
        <taxon>Dinophyceae</taxon>
        <taxon>Prorocentrales</taxon>
        <taxon>Prorocentraceae</taxon>
        <taxon>Prorocentrum</taxon>
    </lineage>
</organism>
<evidence type="ECO:0000313" key="4">
    <source>
        <dbReference type="EMBL" id="CAK0844441.1"/>
    </source>
</evidence>
<proteinExistence type="inferred from homology"/>
<keyword evidence="2" id="KW-0436">Ligase</keyword>
<keyword evidence="5" id="KW-1185">Reference proteome</keyword>
<dbReference type="Gene3D" id="2.40.50.140">
    <property type="entry name" value="Nucleic acid-binding proteins"/>
    <property type="match status" value="1"/>
</dbReference>
<reference evidence="4" key="1">
    <citation type="submission" date="2023-10" db="EMBL/GenBank/DDBJ databases">
        <authorList>
            <person name="Chen Y."/>
            <person name="Shah S."/>
            <person name="Dougan E. K."/>
            <person name="Thang M."/>
            <person name="Chan C."/>
        </authorList>
    </citation>
    <scope>NUCLEOTIDE SEQUENCE [LARGE SCALE GENOMIC DNA]</scope>
</reference>
<feature type="domain" description="DNA ligase ATP-dependent C-terminal" evidence="3">
    <location>
        <begin position="2"/>
        <end position="104"/>
    </location>
</feature>
<evidence type="ECO:0000259" key="3">
    <source>
        <dbReference type="Pfam" id="PF04679"/>
    </source>
</evidence>
<protein>
    <recommendedName>
        <fullName evidence="3">DNA ligase ATP-dependent C-terminal domain-containing protein</fullName>
    </recommendedName>
</protein>
<evidence type="ECO:0000313" key="5">
    <source>
        <dbReference type="Proteomes" id="UP001189429"/>
    </source>
</evidence>
<evidence type="ECO:0000256" key="1">
    <source>
        <dbReference type="ARBA" id="ARBA00007572"/>
    </source>
</evidence>
<comment type="similarity">
    <text evidence="1">Belongs to the ATP-dependent DNA ligase family.</text>
</comment>
<dbReference type="InterPro" id="IPR050191">
    <property type="entry name" value="ATP-dep_DNA_ligase"/>
</dbReference>
<name>A0ABN9TFD4_9DINO</name>
<dbReference type="PANTHER" id="PTHR45674:SF4">
    <property type="entry name" value="DNA LIGASE 1"/>
    <property type="match status" value="1"/>
</dbReference>
<dbReference type="EMBL" id="CAUYUJ010014664">
    <property type="protein sequence ID" value="CAK0844441.1"/>
    <property type="molecule type" value="Genomic_DNA"/>
</dbReference>